<sequence length="220" mass="23500">MPDLLHDLTAQLAGMLDSPWLWVVVFLVSGLDALLPFMPSESTIIAVGVFAFGDPAMLVLLIGVGAVGAFAGDCLGYLIGRMAGPRVLRGLQRWHRGQRTQQWATNQFAHRGPLLVATSRYVPGARVTTMLTAGILRYPVRRFLLADAAGVTIWAAYAALIGYLGGAAFADHPLYGIILGLAVGLLIALLIELGRWLLARRAAGRSATRTETAKTAGLPR</sequence>
<dbReference type="PANTHER" id="PTHR42709:SF6">
    <property type="entry name" value="UNDECAPRENYL PHOSPHATE TRANSPORTER A"/>
    <property type="match status" value="1"/>
</dbReference>
<protein>
    <submittedName>
        <fullName evidence="9">Membrane protein DedA with SNARE-associated domain</fullName>
    </submittedName>
</protein>
<gene>
    <name evidence="9" type="ORF">EV191_10524</name>
</gene>
<keyword evidence="4 7" id="KW-0812">Transmembrane</keyword>
<name>A0A4R2QST3_9PSEU</name>
<dbReference type="PANTHER" id="PTHR42709">
    <property type="entry name" value="ALKALINE PHOSPHATASE LIKE PROTEIN"/>
    <property type="match status" value="1"/>
</dbReference>
<evidence type="ECO:0000256" key="6">
    <source>
        <dbReference type="ARBA" id="ARBA00023136"/>
    </source>
</evidence>
<dbReference type="RefSeq" id="WP_132877425.1">
    <property type="nucleotide sequence ID" value="NZ_SLXQ01000005.1"/>
</dbReference>
<evidence type="ECO:0000256" key="2">
    <source>
        <dbReference type="ARBA" id="ARBA00010792"/>
    </source>
</evidence>
<keyword evidence="3" id="KW-1003">Cell membrane</keyword>
<feature type="transmembrane region" description="Helical" evidence="7">
    <location>
        <begin position="20"/>
        <end position="38"/>
    </location>
</feature>
<dbReference type="AlphaFoldDB" id="A0A4R2QST3"/>
<evidence type="ECO:0000256" key="7">
    <source>
        <dbReference type="SAM" id="Phobius"/>
    </source>
</evidence>
<reference evidence="9 10" key="1">
    <citation type="submission" date="2019-03" db="EMBL/GenBank/DDBJ databases">
        <title>Genomic Encyclopedia of Type Strains, Phase IV (KMG-IV): sequencing the most valuable type-strain genomes for metagenomic binning, comparative biology and taxonomic classification.</title>
        <authorList>
            <person name="Goeker M."/>
        </authorList>
    </citation>
    <scope>NUCLEOTIDE SEQUENCE [LARGE SCALE GENOMIC DNA]</scope>
    <source>
        <strain evidence="9 10">DSM 45765</strain>
    </source>
</reference>
<evidence type="ECO:0000259" key="8">
    <source>
        <dbReference type="Pfam" id="PF09335"/>
    </source>
</evidence>
<evidence type="ECO:0000256" key="3">
    <source>
        <dbReference type="ARBA" id="ARBA00022475"/>
    </source>
</evidence>
<proteinExistence type="inferred from homology"/>
<comment type="caution">
    <text evidence="9">The sequence shown here is derived from an EMBL/GenBank/DDBJ whole genome shotgun (WGS) entry which is preliminary data.</text>
</comment>
<evidence type="ECO:0000256" key="4">
    <source>
        <dbReference type="ARBA" id="ARBA00022692"/>
    </source>
</evidence>
<dbReference type="GO" id="GO:0005886">
    <property type="term" value="C:plasma membrane"/>
    <property type="evidence" value="ECO:0007669"/>
    <property type="project" value="UniProtKB-SubCell"/>
</dbReference>
<accession>A0A4R2QST3</accession>
<evidence type="ECO:0000313" key="9">
    <source>
        <dbReference type="EMBL" id="TCP52963.1"/>
    </source>
</evidence>
<evidence type="ECO:0000256" key="5">
    <source>
        <dbReference type="ARBA" id="ARBA00022989"/>
    </source>
</evidence>
<feature type="transmembrane region" description="Helical" evidence="7">
    <location>
        <begin position="143"/>
        <end position="166"/>
    </location>
</feature>
<comment type="subcellular location">
    <subcellularLocation>
        <location evidence="1">Cell membrane</location>
        <topology evidence="1">Multi-pass membrane protein</topology>
    </subcellularLocation>
</comment>
<keyword evidence="10" id="KW-1185">Reference proteome</keyword>
<feature type="transmembrane region" description="Helical" evidence="7">
    <location>
        <begin position="172"/>
        <end position="191"/>
    </location>
</feature>
<dbReference type="OrthoDB" id="162303at2"/>
<dbReference type="Pfam" id="PF09335">
    <property type="entry name" value="VTT_dom"/>
    <property type="match status" value="1"/>
</dbReference>
<organism evidence="9 10">
    <name type="scientific">Tamaricihabitans halophyticus</name>
    <dbReference type="NCBI Taxonomy" id="1262583"/>
    <lineage>
        <taxon>Bacteria</taxon>
        <taxon>Bacillati</taxon>
        <taxon>Actinomycetota</taxon>
        <taxon>Actinomycetes</taxon>
        <taxon>Pseudonocardiales</taxon>
        <taxon>Pseudonocardiaceae</taxon>
        <taxon>Tamaricihabitans</taxon>
    </lineage>
</organism>
<keyword evidence="6 7" id="KW-0472">Membrane</keyword>
<feature type="transmembrane region" description="Helical" evidence="7">
    <location>
        <begin position="58"/>
        <end position="79"/>
    </location>
</feature>
<keyword evidence="5 7" id="KW-1133">Transmembrane helix</keyword>
<evidence type="ECO:0000256" key="1">
    <source>
        <dbReference type="ARBA" id="ARBA00004651"/>
    </source>
</evidence>
<comment type="similarity">
    <text evidence="2">Belongs to the DedA family.</text>
</comment>
<dbReference type="InterPro" id="IPR051311">
    <property type="entry name" value="DedA_domain"/>
</dbReference>
<evidence type="ECO:0000313" key="10">
    <source>
        <dbReference type="Proteomes" id="UP000294911"/>
    </source>
</evidence>
<dbReference type="InterPro" id="IPR032816">
    <property type="entry name" value="VTT_dom"/>
</dbReference>
<dbReference type="Proteomes" id="UP000294911">
    <property type="component" value="Unassembled WGS sequence"/>
</dbReference>
<feature type="domain" description="VTT" evidence="8">
    <location>
        <begin position="39"/>
        <end position="163"/>
    </location>
</feature>
<dbReference type="EMBL" id="SLXQ01000005">
    <property type="protein sequence ID" value="TCP52963.1"/>
    <property type="molecule type" value="Genomic_DNA"/>
</dbReference>